<dbReference type="Gene3D" id="2.10.70.10">
    <property type="entry name" value="Complement Module, domain 1"/>
    <property type="match status" value="1"/>
</dbReference>
<dbReference type="SUPFAM" id="SSF63825">
    <property type="entry name" value="YWTD domain"/>
    <property type="match status" value="1"/>
</dbReference>
<dbReference type="EMBL" id="RCHS01000408">
    <property type="protein sequence ID" value="RMX59004.1"/>
    <property type="molecule type" value="Genomic_DNA"/>
</dbReference>
<evidence type="ECO:0000256" key="3">
    <source>
        <dbReference type="PROSITE-ProRule" id="PRU00461"/>
    </source>
</evidence>
<reference evidence="5 6" key="1">
    <citation type="journal article" date="2018" name="Sci. Rep.">
        <title>Comparative analysis of the Pocillopora damicornis genome highlights role of immune system in coral evolution.</title>
        <authorList>
            <person name="Cunning R."/>
            <person name="Bay R.A."/>
            <person name="Gillette P."/>
            <person name="Baker A.C."/>
            <person name="Traylor-Knowles N."/>
        </authorList>
    </citation>
    <scope>NUCLEOTIDE SEQUENCE [LARGE SCALE GENOMIC DNA]</scope>
    <source>
        <strain evidence="5">RSMAS</strain>
        <tissue evidence="5">Whole animal</tissue>
    </source>
</reference>
<dbReference type="SMART" id="SM00135">
    <property type="entry name" value="LY"/>
    <property type="match status" value="3"/>
</dbReference>
<evidence type="ECO:0000256" key="1">
    <source>
        <dbReference type="ARBA" id="ARBA00023157"/>
    </source>
</evidence>
<dbReference type="Gene3D" id="2.120.10.30">
    <property type="entry name" value="TolB, C-terminal domain"/>
    <property type="match status" value="2"/>
</dbReference>
<dbReference type="PANTHER" id="PTHR46513:SF13">
    <property type="entry name" value="EGF-LIKE DOMAIN-CONTAINING PROTEIN"/>
    <property type="match status" value="1"/>
</dbReference>
<proteinExistence type="predicted"/>
<organism evidence="5 6">
    <name type="scientific">Pocillopora damicornis</name>
    <name type="common">Cauliflower coral</name>
    <name type="synonym">Millepora damicornis</name>
    <dbReference type="NCBI Taxonomy" id="46731"/>
    <lineage>
        <taxon>Eukaryota</taxon>
        <taxon>Metazoa</taxon>
        <taxon>Cnidaria</taxon>
        <taxon>Anthozoa</taxon>
        <taxon>Hexacorallia</taxon>
        <taxon>Scleractinia</taxon>
        <taxon>Astrocoeniina</taxon>
        <taxon>Pocilloporidae</taxon>
        <taxon>Pocillopora</taxon>
    </lineage>
</organism>
<dbReference type="InterPro" id="IPR050778">
    <property type="entry name" value="Cueball_EGF_LRP_Nidogen"/>
</dbReference>
<keyword evidence="2" id="KW-0768">Sushi</keyword>
<dbReference type="Proteomes" id="UP000275408">
    <property type="component" value="Unassembled WGS sequence"/>
</dbReference>
<dbReference type="SMART" id="SM00032">
    <property type="entry name" value="CCP"/>
    <property type="match status" value="1"/>
</dbReference>
<comment type="caution">
    <text evidence="5">The sequence shown here is derived from an EMBL/GenBank/DDBJ whole genome shotgun (WGS) entry which is preliminary data.</text>
</comment>
<dbReference type="PANTHER" id="PTHR46513">
    <property type="entry name" value="VITELLOGENIN RECEPTOR-LIKE PROTEIN-RELATED-RELATED"/>
    <property type="match status" value="1"/>
</dbReference>
<dbReference type="SUPFAM" id="SSF57535">
    <property type="entry name" value="Complement control module/SCR domain"/>
    <property type="match status" value="1"/>
</dbReference>
<dbReference type="InterPro" id="IPR035976">
    <property type="entry name" value="Sushi/SCR/CCP_sf"/>
</dbReference>
<evidence type="ECO:0000256" key="2">
    <source>
        <dbReference type="PROSITE-ProRule" id="PRU00302"/>
    </source>
</evidence>
<dbReference type="STRING" id="46731.A0A3M6UZP4"/>
<dbReference type="OrthoDB" id="5986723at2759"/>
<dbReference type="PROSITE" id="PS51120">
    <property type="entry name" value="LDLRB"/>
    <property type="match status" value="2"/>
</dbReference>
<dbReference type="CDD" id="cd00033">
    <property type="entry name" value="CCP"/>
    <property type="match status" value="1"/>
</dbReference>
<evidence type="ECO:0000313" key="6">
    <source>
        <dbReference type="Proteomes" id="UP000275408"/>
    </source>
</evidence>
<keyword evidence="1 2" id="KW-1015">Disulfide bond</keyword>
<dbReference type="PROSITE" id="PS50923">
    <property type="entry name" value="SUSHI"/>
    <property type="match status" value="1"/>
</dbReference>
<evidence type="ECO:0000259" key="4">
    <source>
        <dbReference type="PROSITE" id="PS50923"/>
    </source>
</evidence>
<evidence type="ECO:0000313" key="5">
    <source>
        <dbReference type="EMBL" id="RMX59004.1"/>
    </source>
</evidence>
<keyword evidence="6" id="KW-1185">Reference proteome</keyword>
<dbReference type="Pfam" id="PF00058">
    <property type="entry name" value="Ldl_recept_b"/>
    <property type="match status" value="2"/>
</dbReference>
<comment type="caution">
    <text evidence="2">Lacks conserved residue(s) required for the propagation of feature annotation.</text>
</comment>
<feature type="disulfide bond" evidence="2">
    <location>
        <begin position="271"/>
        <end position="298"/>
    </location>
</feature>
<accession>A0A3M6UZP4</accession>
<name>A0A3M6UZP4_POCDA</name>
<gene>
    <name evidence="5" type="ORF">pdam_00018172</name>
</gene>
<sequence>MFCFLEIPLPCNSPCLLVTTPDRILALTYDANSSFVVIPNSSFATALDYYYNDYNKRGFIFWTDRREKSIKRSNMDGTDIKVIYNSIEQCYGLAVDWNSLQLYGTDLTNDTIWVSDFEGRNRRIVISSDLDWPTGIALDPHEGGITLDRRNKLVYWVDEFRGAIESVDYNGNNRTLLFQQNGLNFYSVSFISPYLFITGWSRNWIYKFDVFNGTVVSVISLSRGGAYGLVAYDSYRQTWAVTCPLPINAVLLGCKTGETEIINGTECRFSCKEESKVAGSTARRCIKDGKWSGAELACTGIRTTNIRHENEKESDVIPE</sequence>
<dbReference type="InterPro" id="IPR000436">
    <property type="entry name" value="Sushi_SCR_CCP_dom"/>
</dbReference>
<feature type="repeat" description="LDL-receptor class B" evidence="3">
    <location>
        <begin position="58"/>
        <end position="99"/>
    </location>
</feature>
<dbReference type="InterPro" id="IPR000033">
    <property type="entry name" value="LDLR_classB_rpt"/>
</dbReference>
<feature type="non-terminal residue" evidence="5">
    <location>
        <position position="319"/>
    </location>
</feature>
<dbReference type="InterPro" id="IPR011042">
    <property type="entry name" value="6-blade_b-propeller_TolB-like"/>
</dbReference>
<feature type="domain" description="Sushi" evidence="4">
    <location>
        <begin position="241"/>
        <end position="300"/>
    </location>
</feature>
<protein>
    <recommendedName>
        <fullName evidence="4">Sushi domain-containing protein</fullName>
    </recommendedName>
</protein>
<dbReference type="AlphaFoldDB" id="A0A3M6UZP4"/>
<feature type="repeat" description="LDL-receptor class B" evidence="3">
    <location>
        <begin position="100"/>
        <end position="142"/>
    </location>
</feature>